<keyword evidence="1" id="KW-0472">Membrane</keyword>
<keyword evidence="1" id="KW-0812">Transmembrane</keyword>
<evidence type="ECO:0000259" key="2">
    <source>
        <dbReference type="Pfam" id="PF13490"/>
    </source>
</evidence>
<reference evidence="3" key="1">
    <citation type="submission" date="2019-11" db="EMBL/GenBank/DDBJ databases">
        <title>Microbial mats filling the niche in hypersaline microbial mats.</title>
        <authorList>
            <person name="Wong H.L."/>
            <person name="Macleod F.I."/>
            <person name="White R.A. III"/>
            <person name="Burns B.P."/>
        </authorList>
    </citation>
    <scope>NUCLEOTIDE SEQUENCE</scope>
    <source>
        <strain evidence="3">Rbin_158</strain>
    </source>
</reference>
<keyword evidence="1" id="KW-1133">Transmembrane helix</keyword>
<evidence type="ECO:0000313" key="4">
    <source>
        <dbReference type="Proteomes" id="UP000649604"/>
    </source>
</evidence>
<dbReference type="Pfam" id="PF13490">
    <property type="entry name" value="zf-HC2"/>
    <property type="match status" value="1"/>
</dbReference>
<name>A0A9D5JYR5_9BACT</name>
<dbReference type="AlphaFoldDB" id="A0A9D5JYR5"/>
<proteinExistence type="predicted"/>
<dbReference type="Proteomes" id="UP000649604">
    <property type="component" value="Unassembled WGS sequence"/>
</dbReference>
<dbReference type="InterPro" id="IPR027383">
    <property type="entry name" value="Znf_put"/>
</dbReference>
<protein>
    <recommendedName>
        <fullName evidence="2">Putative zinc-finger domain-containing protein</fullName>
    </recommendedName>
</protein>
<dbReference type="EMBL" id="WJJP01000582">
    <property type="protein sequence ID" value="MBD3326436.1"/>
    <property type="molecule type" value="Genomic_DNA"/>
</dbReference>
<organism evidence="3 4">
    <name type="scientific">candidate division KSB3 bacterium</name>
    <dbReference type="NCBI Taxonomy" id="2044937"/>
    <lineage>
        <taxon>Bacteria</taxon>
        <taxon>candidate division KSB3</taxon>
    </lineage>
</organism>
<feature type="domain" description="Putative zinc-finger" evidence="2">
    <location>
        <begin position="3"/>
        <end position="37"/>
    </location>
</feature>
<sequence length="217" mass="24687">MNCKWVQQHLIDYAEDGLDQRKRIAIEEHLGGCVACQKEFADLQQTLRLLHTLPLEEPPEAFWADFTANVMQKVRAIEPPHTAPPLFSLSKMKLTMAVAGILAMLGGMFFAYQMSFQKVSPSSSRTQSSIEMEPQAGESVPTIDRVAEPFREEFPLEEFVSEDLRDDMIDAEFGLLHRGEGIPFERVENSDEVLQWLISGLTDQEKDMLLLELQNMQ</sequence>
<feature type="transmembrane region" description="Helical" evidence="1">
    <location>
        <begin position="94"/>
        <end position="112"/>
    </location>
</feature>
<evidence type="ECO:0000313" key="3">
    <source>
        <dbReference type="EMBL" id="MBD3326436.1"/>
    </source>
</evidence>
<dbReference type="Gene3D" id="1.10.10.1320">
    <property type="entry name" value="Anti-sigma factor, zinc-finger domain"/>
    <property type="match status" value="1"/>
</dbReference>
<dbReference type="InterPro" id="IPR041916">
    <property type="entry name" value="Anti_sigma_zinc_sf"/>
</dbReference>
<accession>A0A9D5JYR5</accession>
<gene>
    <name evidence="3" type="ORF">GF339_17765</name>
</gene>
<evidence type="ECO:0000256" key="1">
    <source>
        <dbReference type="SAM" id="Phobius"/>
    </source>
</evidence>
<comment type="caution">
    <text evidence="3">The sequence shown here is derived from an EMBL/GenBank/DDBJ whole genome shotgun (WGS) entry which is preliminary data.</text>
</comment>